<dbReference type="PROSITE" id="PS50110">
    <property type="entry name" value="RESPONSE_REGULATORY"/>
    <property type="match status" value="1"/>
</dbReference>
<dbReference type="RefSeq" id="WP_082633747.1">
    <property type="nucleotide sequence ID" value="NZ_LN885086.1"/>
</dbReference>
<dbReference type="CDD" id="cd00156">
    <property type="entry name" value="REC"/>
    <property type="match status" value="1"/>
</dbReference>
<evidence type="ECO:0000313" key="3">
    <source>
        <dbReference type="EMBL" id="CUQ67268.1"/>
    </source>
</evidence>
<protein>
    <submittedName>
        <fullName evidence="3">Putative Response regulator with ATPase domain</fullName>
    </submittedName>
</protein>
<sequence>MKTERSSCRVLLVDSSRDLQADLARDAERLGFTLIAASGPSEAVASFEREVPDVVITDLFSSDEAGLALIEELRSRGETCPVVVIAAEASGAMVAKAFRAGATDYLQKPIITEEFTRVLTRVRRVAARAAAPLPGLLTFEQRLVLASDVSFVEETVLWLIQMTAMMVPETARAGLRGALQELLLNAVEHGNLEISHEEKKLAVAEGRYDRLLSERSARSALRGRCVIVEVSYDAGARRLKYRVADQGGGFDWRAMVAKKPGLDGSVEGSGRGVLLIRSLFPDLCYNERGNEATFTVPLD</sequence>
<dbReference type="PANTHER" id="PTHR43228">
    <property type="entry name" value="TWO-COMPONENT RESPONSE REGULATOR"/>
    <property type="match status" value="1"/>
</dbReference>
<dbReference type="GO" id="GO:0000160">
    <property type="term" value="P:phosphorelay signal transduction system"/>
    <property type="evidence" value="ECO:0007669"/>
    <property type="project" value="InterPro"/>
</dbReference>
<dbReference type="Proteomes" id="UP000066284">
    <property type="component" value="Chromosome 1"/>
</dbReference>
<dbReference type="AlphaFoldDB" id="A0A0S4KXY0"/>
<gene>
    <name evidence="3" type="ORF">NITINOP_2296</name>
</gene>
<evidence type="ECO:0000259" key="2">
    <source>
        <dbReference type="PROSITE" id="PS50110"/>
    </source>
</evidence>
<organism evidence="3 4">
    <name type="scientific">Candidatus Nitrospira inopinata</name>
    <dbReference type="NCBI Taxonomy" id="1715989"/>
    <lineage>
        <taxon>Bacteria</taxon>
        <taxon>Pseudomonadati</taxon>
        <taxon>Nitrospirota</taxon>
        <taxon>Nitrospiria</taxon>
        <taxon>Nitrospirales</taxon>
        <taxon>Nitrospiraceae</taxon>
        <taxon>Nitrospira</taxon>
    </lineage>
</organism>
<dbReference type="Pfam" id="PF00072">
    <property type="entry name" value="Response_reg"/>
    <property type="match status" value="1"/>
</dbReference>
<dbReference type="PANTHER" id="PTHR43228:SF1">
    <property type="entry name" value="TWO-COMPONENT RESPONSE REGULATOR ARR22"/>
    <property type="match status" value="1"/>
</dbReference>
<dbReference type="InterPro" id="IPR036890">
    <property type="entry name" value="HATPase_C_sf"/>
</dbReference>
<evidence type="ECO:0000256" key="1">
    <source>
        <dbReference type="PROSITE-ProRule" id="PRU00169"/>
    </source>
</evidence>
<proteinExistence type="predicted"/>
<keyword evidence="4" id="KW-1185">Reference proteome</keyword>
<dbReference type="EMBL" id="LN885086">
    <property type="protein sequence ID" value="CUQ67268.1"/>
    <property type="molecule type" value="Genomic_DNA"/>
</dbReference>
<reference evidence="4" key="1">
    <citation type="submission" date="2015-09" db="EMBL/GenBank/DDBJ databases">
        <authorList>
            <person name="Daims H."/>
        </authorList>
    </citation>
    <scope>NUCLEOTIDE SEQUENCE [LARGE SCALE GENOMIC DNA]</scope>
</reference>
<dbReference type="STRING" id="1715989.NITINOP_2296"/>
<dbReference type="Pfam" id="PF13581">
    <property type="entry name" value="HATPase_c_2"/>
    <property type="match status" value="1"/>
</dbReference>
<dbReference type="Gene3D" id="3.30.565.10">
    <property type="entry name" value="Histidine kinase-like ATPase, C-terminal domain"/>
    <property type="match status" value="1"/>
</dbReference>
<dbReference type="SMART" id="SM00448">
    <property type="entry name" value="REC"/>
    <property type="match status" value="1"/>
</dbReference>
<accession>A0A0S4KXY0</accession>
<dbReference type="KEGG" id="nio:NITINOP_2296"/>
<dbReference type="SUPFAM" id="SSF52172">
    <property type="entry name" value="CheY-like"/>
    <property type="match status" value="1"/>
</dbReference>
<dbReference type="InterPro" id="IPR001789">
    <property type="entry name" value="Sig_transdc_resp-reg_receiver"/>
</dbReference>
<keyword evidence="1" id="KW-0597">Phosphoprotein</keyword>
<feature type="modified residue" description="4-aspartylphosphate" evidence="1">
    <location>
        <position position="58"/>
    </location>
</feature>
<dbReference type="CDD" id="cd16936">
    <property type="entry name" value="HATPase_RsbW-like"/>
    <property type="match status" value="1"/>
</dbReference>
<dbReference type="OrthoDB" id="9770645at2"/>
<dbReference type="SUPFAM" id="SSF55874">
    <property type="entry name" value="ATPase domain of HSP90 chaperone/DNA topoisomerase II/histidine kinase"/>
    <property type="match status" value="1"/>
</dbReference>
<dbReference type="Gene3D" id="3.40.50.2300">
    <property type="match status" value="1"/>
</dbReference>
<feature type="domain" description="Response regulatory" evidence="2">
    <location>
        <begin position="9"/>
        <end position="123"/>
    </location>
</feature>
<dbReference type="InterPro" id="IPR052048">
    <property type="entry name" value="ST_Response_Regulator"/>
</dbReference>
<dbReference type="InterPro" id="IPR003594">
    <property type="entry name" value="HATPase_dom"/>
</dbReference>
<dbReference type="InterPro" id="IPR011006">
    <property type="entry name" value="CheY-like_superfamily"/>
</dbReference>
<name>A0A0S4KXY0_9BACT</name>
<evidence type="ECO:0000313" key="4">
    <source>
        <dbReference type="Proteomes" id="UP000066284"/>
    </source>
</evidence>